<organism evidence="9 10">
    <name type="scientific">Trueperella pyogenes</name>
    <dbReference type="NCBI Taxonomy" id="1661"/>
    <lineage>
        <taxon>Bacteria</taxon>
        <taxon>Bacillati</taxon>
        <taxon>Actinomycetota</taxon>
        <taxon>Actinomycetes</taxon>
        <taxon>Actinomycetales</taxon>
        <taxon>Actinomycetaceae</taxon>
        <taxon>Trueperella</taxon>
    </lineage>
</organism>
<evidence type="ECO:0000256" key="5">
    <source>
        <dbReference type="ARBA" id="ARBA00023136"/>
    </source>
</evidence>
<reference evidence="9 10" key="1">
    <citation type="submission" date="2018-11" db="EMBL/GenBank/DDBJ databases">
        <title>Multidrug-resistant genes are associated with an 42-kb island TGI1 carrying a complex class 1 integron in a Trueperella pyogenes.</title>
        <authorList>
            <person name="Dong W."/>
        </authorList>
    </citation>
    <scope>NUCLEOTIDE SEQUENCE [LARGE SCALE GENOMIC DNA]</scope>
    <source>
        <strain evidence="9 10">TP4</strain>
    </source>
</reference>
<protein>
    <submittedName>
        <fullName evidence="9">PLDc_N domain-containing protein</fullName>
    </submittedName>
</protein>
<dbReference type="InterPro" id="IPR027379">
    <property type="entry name" value="CLS_N"/>
</dbReference>
<evidence type="ECO:0000256" key="2">
    <source>
        <dbReference type="ARBA" id="ARBA00022475"/>
    </source>
</evidence>
<evidence type="ECO:0000313" key="9">
    <source>
        <dbReference type="EMBL" id="AZR07508.1"/>
    </source>
</evidence>
<dbReference type="EMBL" id="CP033905">
    <property type="protein sequence ID" value="AZR07508.1"/>
    <property type="molecule type" value="Genomic_DNA"/>
</dbReference>
<keyword evidence="5 7" id="KW-0472">Membrane</keyword>
<name>A0A3Q9GIR2_9ACTO</name>
<dbReference type="Proteomes" id="UP000275951">
    <property type="component" value="Chromosome"/>
</dbReference>
<evidence type="ECO:0000313" key="10">
    <source>
        <dbReference type="Proteomes" id="UP000275951"/>
    </source>
</evidence>
<sequence>MDVARLAIVLFAVALIVYAFIDCARADSSRMPAKIPKPVWLILIVILPVLGALIWIFFKYQHIFFSGAQTTFGPPQNPFTRGKKPAGPVAPDDDPEFLARLEARNRRRAYEERLRAEGRLPEEDDKKKDEDDADEGGLYGHR</sequence>
<gene>
    <name evidence="9" type="ORF">EBQ10_09590</name>
</gene>
<dbReference type="AlphaFoldDB" id="A0A3Q9GIR2"/>
<feature type="compositionally biased region" description="Basic and acidic residues" evidence="6">
    <location>
        <begin position="112"/>
        <end position="130"/>
    </location>
</feature>
<accession>A0A3Q9GIR2</accession>
<keyword evidence="4 7" id="KW-1133">Transmembrane helix</keyword>
<proteinExistence type="predicted"/>
<keyword evidence="2" id="KW-1003">Cell membrane</keyword>
<feature type="transmembrane region" description="Helical" evidence="7">
    <location>
        <begin position="6"/>
        <end position="26"/>
    </location>
</feature>
<feature type="region of interest" description="Disordered" evidence="6">
    <location>
        <begin position="112"/>
        <end position="142"/>
    </location>
</feature>
<comment type="subcellular location">
    <subcellularLocation>
        <location evidence="1">Cell membrane</location>
        <topology evidence="1">Multi-pass membrane protein</topology>
    </subcellularLocation>
</comment>
<evidence type="ECO:0000256" key="4">
    <source>
        <dbReference type="ARBA" id="ARBA00022989"/>
    </source>
</evidence>
<keyword evidence="3 7" id="KW-0812">Transmembrane</keyword>
<feature type="domain" description="Cardiolipin synthase N-terminal" evidence="8">
    <location>
        <begin position="14"/>
        <end position="58"/>
    </location>
</feature>
<dbReference type="Pfam" id="PF13396">
    <property type="entry name" value="PLDc_N"/>
    <property type="match status" value="1"/>
</dbReference>
<feature type="transmembrane region" description="Helical" evidence="7">
    <location>
        <begin position="38"/>
        <end position="58"/>
    </location>
</feature>
<evidence type="ECO:0000256" key="7">
    <source>
        <dbReference type="SAM" id="Phobius"/>
    </source>
</evidence>
<evidence type="ECO:0000256" key="3">
    <source>
        <dbReference type="ARBA" id="ARBA00022692"/>
    </source>
</evidence>
<evidence type="ECO:0000259" key="8">
    <source>
        <dbReference type="Pfam" id="PF13396"/>
    </source>
</evidence>
<evidence type="ECO:0000256" key="6">
    <source>
        <dbReference type="SAM" id="MobiDB-lite"/>
    </source>
</evidence>
<evidence type="ECO:0000256" key="1">
    <source>
        <dbReference type="ARBA" id="ARBA00004651"/>
    </source>
</evidence>
<dbReference type="GO" id="GO:0005886">
    <property type="term" value="C:plasma membrane"/>
    <property type="evidence" value="ECO:0007669"/>
    <property type="project" value="UniProtKB-SubCell"/>
</dbReference>
<feature type="region of interest" description="Disordered" evidence="6">
    <location>
        <begin position="75"/>
        <end position="94"/>
    </location>
</feature>